<feature type="compositionally biased region" description="Low complexity" evidence="2">
    <location>
        <begin position="38"/>
        <end position="59"/>
    </location>
</feature>
<keyword evidence="5" id="KW-1185">Reference proteome</keyword>
<sequence>MTSTTRRRSSRATASSNAAPLKSSAAAKRPKGAKKPAAKAAQKSTSSNLPSASSLLNNSQQTTDDWYKSPRTKKGYANYVKSGKSWLVDWTAEGRLDDEISSDAFDVITAQTPLALRALTAYKCEHLERGFASAEGLRSAFKDYFERVCGCQGDFWKYNDHTKKWEGNPVYESNFKAYYESLKNRHNRTGTAKQALPMLPSDLKIIMEYLDGEEAIKYFTVTQRLYFKAFVTTAFTLWTRNDELISLQVKDIKFNQRSKTGISYHEFSLIFRKTNKDPTKVQIYKVQADLVHPEIDCHTHLNAWKLHMEGLLGRPLSGSDYVFPAIASTGKLKFGECTSRSAFETLLETVVEKSNVMQGRNGKFTTHCFRRGGAQYRFLWADRKWSLKAVKWWGGWSSNENVGTLMRYLLDELMAYEEGFSDIMMDDRAVDRHETFMGEDETAPLRKADLLRLEGTLLAKLQGLIEKASSTGVIIPATASSSNIDTESIPSLTLPAVVRREESPAAPIQYIPQPTRIPETNTLDDALQYWEHGCPEKGLNVPLKDWSQQFKSSDYLKEAVKLGNIRFVCEEFTTHCGGNFIAFEAKYPGLRRKFTMLMKAVRAERKIRGDTKSRNRLK</sequence>
<comment type="caution">
    <text evidence="4">The sequence shown here is derived from an EMBL/GenBank/DDBJ whole genome shotgun (WGS) entry which is preliminary data.</text>
</comment>
<evidence type="ECO:0000259" key="3">
    <source>
        <dbReference type="PROSITE" id="PS51898"/>
    </source>
</evidence>
<dbReference type="GO" id="GO:0006310">
    <property type="term" value="P:DNA recombination"/>
    <property type="evidence" value="ECO:0007669"/>
    <property type="project" value="UniProtKB-KW"/>
</dbReference>
<dbReference type="GO" id="GO:0003677">
    <property type="term" value="F:DNA binding"/>
    <property type="evidence" value="ECO:0007669"/>
    <property type="project" value="InterPro"/>
</dbReference>
<accession>A0AAD6SQY8</accession>
<dbReference type="AlphaFoldDB" id="A0AAD6SQY8"/>
<keyword evidence="1" id="KW-0233">DNA recombination</keyword>
<feature type="domain" description="Tyr recombinase" evidence="3">
    <location>
        <begin position="193"/>
        <end position="425"/>
    </location>
</feature>
<dbReference type="Proteomes" id="UP001218188">
    <property type="component" value="Unassembled WGS sequence"/>
</dbReference>
<dbReference type="InterPro" id="IPR002104">
    <property type="entry name" value="Integrase_catalytic"/>
</dbReference>
<feature type="compositionally biased region" description="Basic residues" evidence="2">
    <location>
        <begin position="28"/>
        <end position="37"/>
    </location>
</feature>
<evidence type="ECO:0000256" key="2">
    <source>
        <dbReference type="SAM" id="MobiDB-lite"/>
    </source>
</evidence>
<protein>
    <recommendedName>
        <fullName evidence="3">Tyr recombinase domain-containing protein</fullName>
    </recommendedName>
</protein>
<dbReference type="GO" id="GO:0015074">
    <property type="term" value="P:DNA integration"/>
    <property type="evidence" value="ECO:0007669"/>
    <property type="project" value="InterPro"/>
</dbReference>
<evidence type="ECO:0000256" key="1">
    <source>
        <dbReference type="ARBA" id="ARBA00023172"/>
    </source>
</evidence>
<name>A0AAD6SQY8_9AGAR</name>
<dbReference type="EMBL" id="JARJCM010000076">
    <property type="protein sequence ID" value="KAJ7032114.1"/>
    <property type="molecule type" value="Genomic_DNA"/>
</dbReference>
<dbReference type="InterPro" id="IPR013762">
    <property type="entry name" value="Integrase-like_cat_sf"/>
</dbReference>
<proteinExistence type="predicted"/>
<evidence type="ECO:0000313" key="5">
    <source>
        <dbReference type="Proteomes" id="UP001218188"/>
    </source>
</evidence>
<dbReference type="PROSITE" id="PS51898">
    <property type="entry name" value="TYR_RECOMBINASE"/>
    <property type="match status" value="1"/>
</dbReference>
<evidence type="ECO:0000313" key="4">
    <source>
        <dbReference type="EMBL" id="KAJ7032114.1"/>
    </source>
</evidence>
<organism evidence="4 5">
    <name type="scientific">Mycena alexandri</name>
    <dbReference type="NCBI Taxonomy" id="1745969"/>
    <lineage>
        <taxon>Eukaryota</taxon>
        <taxon>Fungi</taxon>
        <taxon>Dikarya</taxon>
        <taxon>Basidiomycota</taxon>
        <taxon>Agaricomycotina</taxon>
        <taxon>Agaricomycetes</taxon>
        <taxon>Agaricomycetidae</taxon>
        <taxon>Agaricales</taxon>
        <taxon>Marasmiineae</taxon>
        <taxon>Mycenaceae</taxon>
        <taxon>Mycena</taxon>
    </lineage>
</organism>
<feature type="region of interest" description="Disordered" evidence="2">
    <location>
        <begin position="1"/>
        <end position="68"/>
    </location>
</feature>
<dbReference type="InterPro" id="IPR011010">
    <property type="entry name" value="DNA_brk_join_enz"/>
</dbReference>
<feature type="compositionally biased region" description="Low complexity" evidence="2">
    <location>
        <begin position="11"/>
        <end position="27"/>
    </location>
</feature>
<gene>
    <name evidence="4" type="ORF">C8F04DRAFT_1185352</name>
</gene>
<feature type="compositionally biased region" description="Basic residues" evidence="2">
    <location>
        <begin position="1"/>
        <end position="10"/>
    </location>
</feature>
<reference evidence="4" key="1">
    <citation type="submission" date="2023-03" db="EMBL/GenBank/DDBJ databases">
        <title>Massive genome expansion in bonnet fungi (Mycena s.s.) driven by repeated elements and novel gene families across ecological guilds.</title>
        <authorList>
            <consortium name="Lawrence Berkeley National Laboratory"/>
            <person name="Harder C.B."/>
            <person name="Miyauchi S."/>
            <person name="Viragh M."/>
            <person name="Kuo A."/>
            <person name="Thoen E."/>
            <person name="Andreopoulos B."/>
            <person name="Lu D."/>
            <person name="Skrede I."/>
            <person name="Drula E."/>
            <person name="Henrissat B."/>
            <person name="Morin E."/>
            <person name="Kohler A."/>
            <person name="Barry K."/>
            <person name="LaButti K."/>
            <person name="Morin E."/>
            <person name="Salamov A."/>
            <person name="Lipzen A."/>
            <person name="Mereny Z."/>
            <person name="Hegedus B."/>
            <person name="Baldrian P."/>
            <person name="Stursova M."/>
            <person name="Weitz H."/>
            <person name="Taylor A."/>
            <person name="Grigoriev I.V."/>
            <person name="Nagy L.G."/>
            <person name="Martin F."/>
            <person name="Kauserud H."/>
        </authorList>
    </citation>
    <scope>NUCLEOTIDE SEQUENCE</scope>
    <source>
        <strain evidence="4">CBHHK200</strain>
    </source>
</reference>
<dbReference type="Gene3D" id="1.10.443.10">
    <property type="entry name" value="Intergrase catalytic core"/>
    <property type="match status" value="1"/>
</dbReference>
<dbReference type="SUPFAM" id="SSF56349">
    <property type="entry name" value="DNA breaking-rejoining enzymes"/>
    <property type="match status" value="1"/>
</dbReference>